<sequence length="276" mass="32024">MTPMDECSMDLLGPLQTLRSREPPEIRKGLQKIFLNFGTPKCIRSDNDKAFYNSTFKEYRKALQINHNFSTPYHSRSNSLAESSIKQLESVLEKIKEHRQWSEMLDLATYYVNSSFRSDFKALAFQRMYLRHPNNFLENLTSPDYNLVDHQLDLQQLLSAAAIIRQVPGEEHDLKRMKLNLQPSYKVANLSFPVGSLVMVLNKNKKKLERAFHGLYEVLEFGESYFKYRSKKNRTLKASYANAYYLFNLQNEGGGRISDSQKDSPGNLEDRLKSTV</sequence>
<dbReference type="AlphaFoldDB" id="A0A0K0F293"/>
<dbReference type="PANTHER" id="PTHR37984:SF5">
    <property type="entry name" value="PROTEIN NYNRIN-LIKE"/>
    <property type="match status" value="1"/>
</dbReference>
<protein>
    <submittedName>
        <fullName evidence="4">Integrase catalytic domain-containing protein</fullName>
    </submittedName>
</protein>
<dbReference type="InterPro" id="IPR036397">
    <property type="entry name" value="RNaseH_sf"/>
</dbReference>
<dbReference type="GO" id="GO:0003676">
    <property type="term" value="F:nucleic acid binding"/>
    <property type="evidence" value="ECO:0007669"/>
    <property type="project" value="InterPro"/>
</dbReference>
<dbReference type="InterPro" id="IPR001584">
    <property type="entry name" value="Integrase_cat-core"/>
</dbReference>
<dbReference type="InterPro" id="IPR050951">
    <property type="entry name" value="Retrovirus_Pol_polyprotein"/>
</dbReference>
<dbReference type="Gene3D" id="3.30.420.10">
    <property type="entry name" value="Ribonuclease H-like superfamily/Ribonuclease H"/>
    <property type="match status" value="1"/>
</dbReference>
<dbReference type="InterPro" id="IPR012337">
    <property type="entry name" value="RNaseH-like_sf"/>
</dbReference>
<evidence type="ECO:0000256" key="1">
    <source>
        <dbReference type="SAM" id="MobiDB-lite"/>
    </source>
</evidence>
<reference evidence="4" key="2">
    <citation type="submission" date="2015-08" db="UniProtKB">
        <authorList>
            <consortium name="WormBaseParasite"/>
        </authorList>
    </citation>
    <scope>IDENTIFICATION</scope>
</reference>
<evidence type="ECO:0000313" key="4">
    <source>
        <dbReference type="WBParaSite" id="SVE_0292000.1"/>
    </source>
</evidence>
<reference evidence="3" key="1">
    <citation type="submission" date="2014-07" db="EMBL/GenBank/DDBJ databases">
        <authorList>
            <person name="Martin A.A"/>
            <person name="De Silva N."/>
        </authorList>
    </citation>
    <scope>NUCLEOTIDE SEQUENCE</scope>
</reference>
<keyword evidence="3" id="KW-1185">Reference proteome</keyword>
<dbReference type="PANTHER" id="PTHR37984">
    <property type="entry name" value="PROTEIN CBG26694"/>
    <property type="match status" value="1"/>
</dbReference>
<dbReference type="GO" id="GO:0015074">
    <property type="term" value="P:DNA integration"/>
    <property type="evidence" value="ECO:0007669"/>
    <property type="project" value="InterPro"/>
</dbReference>
<feature type="domain" description="Integrase catalytic" evidence="2">
    <location>
        <begin position="30"/>
        <end position="141"/>
    </location>
</feature>
<name>A0A0K0F293_STRVS</name>
<accession>A0A0K0F293</accession>
<proteinExistence type="predicted"/>
<organism evidence="3 4">
    <name type="scientific">Strongyloides venezuelensis</name>
    <name type="common">Threadworm</name>
    <dbReference type="NCBI Taxonomy" id="75913"/>
    <lineage>
        <taxon>Eukaryota</taxon>
        <taxon>Metazoa</taxon>
        <taxon>Ecdysozoa</taxon>
        <taxon>Nematoda</taxon>
        <taxon>Chromadorea</taxon>
        <taxon>Rhabditida</taxon>
        <taxon>Tylenchina</taxon>
        <taxon>Panagrolaimomorpha</taxon>
        <taxon>Strongyloidoidea</taxon>
        <taxon>Strongyloididae</taxon>
        <taxon>Strongyloides</taxon>
    </lineage>
</organism>
<dbReference type="Proteomes" id="UP000035680">
    <property type="component" value="Unassembled WGS sequence"/>
</dbReference>
<evidence type="ECO:0000313" key="3">
    <source>
        <dbReference type="Proteomes" id="UP000035680"/>
    </source>
</evidence>
<dbReference type="STRING" id="75913.A0A0K0F293"/>
<feature type="region of interest" description="Disordered" evidence="1">
    <location>
        <begin position="256"/>
        <end position="276"/>
    </location>
</feature>
<dbReference type="SUPFAM" id="SSF53098">
    <property type="entry name" value="Ribonuclease H-like"/>
    <property type="match status" value="1"/>
</dbReference>
<dbReference type="WBParaSite" id="SVE_0292000.1">
    <property type="protein sequence ID" value="SVE_0292000.1"/>
    <property type="gene ID" value="SVE_0292000"/>
</dbReference>
<dbReference type="PROSITE" id="PS50994">
    <property type="entry name" value="INTEGRASE"/>
    <property type="match status" value="1"/>
</dbReference>
<evidence type="ECO:0000259" key="2">
    <source>
        <dbReference type="PROSITE" id="PS50994"/>
    </source>
</evidence>